<gene>
    <name evidence="8" type="ORF">HMPREF1871_00648</name>
</gene>
<dbReference type="PANTHER" id="PTHR22911">
    <property type="entry name" value="ACYL-MALONYL CONDENSING ENZYME-RELATED"/>
    <property type="match status" value="1"/>
</dbReference>
<feature type="domain" description="EamA" evidence="7">
    <location>
        <begin position="152"/>
        <end position="283"/>
    </location>
</feature>
<evidence type="ECO:0000256" key="1">
    <source>
        <dbReference type="ARBA" id="ARBA00004127"/>
    </source>
</evidence>
<dbReference type="InterPro" id="IPR037185">
    <property type="entry name" value="EmrE-like"/>
</dbReference>
<sequence>MIKNNNLTKGIFCILISAFGFALMSFFVKLSGDLPVLQKAFFRNLIAGSIALIPVIKTNNLVRYPREKKDWIILFFRSIFGTIGLICNFFAVSHINLADASIIQRLSPFVIIILSYFIFKEKVTKKQILFIFLAFFGVVLVIKPNFVTFMSIGALAGLGTAFFSGVAYTCVRYLGMRKVSPEFIVSFFSIFSCVSVAPFVIYHYVPMSLYQVLILILVGITGAVGQFGVTYAYRYAAARSISIFDYSQIIFAGILGFFIFNEIPDIYSLIGYFLIVLSGFFINFIRK</sequence>
<reference evidence="8 9" key="1">
    <citation type="submission" date="2016-01" db="EMBL/GenBank/DDBJ databases">
        <authorList>
            <person name="Mitreva M."/>
            <person name="Pepin K.H."/>
            <person name="Mihindukulasuriya K.A."/>
            <person name="Fulton R."/>
            <person name="Fronick C."/>
            <person name="O'Laughlin M."/>
            <person name="Miner T."/>
            <person name="Herter B."/>
            <person name="Rosa B.A."/>
            <person name="Cordes M."/>
            <person name="Tomlinson C."/>
            <person name="Wollam A."/>
            <person name="Palsikar V.B."/>
            <person name="Mardis E.R."/>
            <person name="Wilson R.K."/>
        </authorList>
    </citation>
    <scope>NUCLEOTIDE SEQUENCE [LARGE SCALE GENOMIC DNA]</scope>
    <source>
        <strain evidence="8 9">KA00071</strain>
    </source>
</reference>
<comment type="caution">
    <text evidence="8">The sequence shown here is derived from an EMBL/GenBank/DDBJ whole genome shotgun (WGS) entry which is preliminary data.</text>
</comment>
<protein>
    <submittedName>
        <fullName evidence="8">Membrane protein</fullName>
    </submittedName>
</protein>
<dbReference type="PANTHER" id="PTHR22911:SF6">
    <property type="entry name" value="SOLUTE CARRIER FAMILY 35 MEMBER G1"/>
    <property type="match status" value="1"/>
</dbReference>
<evidence type="ECO:0000256" key="5">
    <source>
        <dbReference type="ARBA" id="ARBA00023136"/>
    </source>
</evidence>
<keyword evidence="5 6" id="KW-0472">Membrane</keyword>
<feature type="transmembrane region" description="Helical" evidence="6">
    <location>
        <begin position="74"/>
        <end position="96"/>
    </location>
</feature>
<feature type="transmembrane region" description="Helical" evidence="6">
    <location>
        <begin position="183"/>
        <end position="204"/>
    </location>
</feature>
<feature type="transmembrane region" description="Helical" evidence="6">
    <location>
        <begin position="102"/>
        <end position="119"/>
    </location>
</feature>
<evidence type="ECO:0000259" key="7">
    <source>
        <dbReference type="Pfam" id="PF00892"/>
    </source>
</evidence>
<dbReference type="RefSeq" id="WP_157058048.1">
    <property type="nucleotide sequence ID" value="NZ_KQ959874.1"/>
</dbReference>
<dbReference type="Gene3D" id="1.10.3730.20">
    <property type="match status" value="1"/>
</dbReference>
<organism evidence="8 9">
    <name type="scientific">Gemelliphila asaccharolytica</name>
    <dbReference type="NCBI Taxonomy" id="502393"/>
    <lineage>
        <taxon>Bacteria</taxon>
        <taxon>Bacillati</taxon>
        <taxon>Bacillota</taxon>
        <taxon>Bacilli</taxon>
        <taxon>Bacillales</taxon>
        <taxon>Gemellaceae</taxon>
        <taxon>Gemelliphila</taxon>
    </lineage>
</organism>
<proteinExistence type="inferred from homology"/>
<keyword evidence="9" id="KW-1185">Reference proteome</keyword>
<dbReference type="Pfam" id="PF00892">
    <property type="entry name" value="EamA"/>
    <property type="match status" value="2"/>
</dbReference>
<keyword evidence="3 6" id="KW-0812">Transmembrane</keyword>
<feature type="transmembrane region" description="Helical" evidence="6">
    <location>
        <begin position="7"/>
        <end position="28"/>
    </location>
</feature>
<comment type="subcellular location">
    <subcellularLocation>
        <location evidence="1">Endomembrane system</location>
        <topology evidence="1">Multi-pass membrane protein</topology>
    </subcellularLocation>
</comment>
<feature type="domain" description="EamA" evidence="7">
    <location>
        <begin position="9"/>
        <end position="142"/>
    </location>
</feature>
<evidence type="ECO:0000256" key="4">
    <source>
        <dbReference type="ARBA" id="ARBA00022989"/>
    </source>
</evidence>
<evidence type="ECO:0000256" key="6">
    <source>
        <dbReference type="SAM" id="Phobius"/>
    </source>
</evidence>
<name>A0ABR5TLQ4_9BACL</name>
<feature type="transmembrane region" description="Helical" evidence="6">
    <location>
        <begin position="128"/>
        <end position="146"/>
    </location>
</feature>
<keyword evidence="4 6" id="KW-1133">Transmembrane helix</keyword>
<comment type="similarity">
    <text evidence="2">Belongs to the EamA transporter family.</text>
</comment>
<dbReference type="SUPFAM" id="SSF103481">
    <property type="entry name" value="Multidrug resistance efflux transporter EmrE"/>
    <property type="match status" value="2"/>
</dbReference>
<dbReference type="InterPro" id="IPR000620">
    <property type="entry name" value="EamA_dom"/>
</dbReference>
<feature type="transmembrane region" description="Helical" evidence="6">
    <location>
        <begin position="210"/>
        <end position="231"/>
    </location>
</feature>
<evidence type="ECO:0000256" key="2">
    <source>
        <dbReference type="ARBA" id="ARBA00007362"/>
    </source>
</evidence>
<accession>A0ABR5TLQ4</accession>
<evidence type="ECO:0000313" key="9">
    <source>
        <dbReference type="Proteomes" id="UP000070467"/>
    </source>
</evidence>
<dbReference type="Proteomes" id="UP000070467">
    <property type="component" value="Unassembled WGS sequence"/>
</dbReference>
<feature type="transmembrane region" description="Helical" evidence="6">
    <location>
        <begin position="152"/>
        <end position="171"/>
    </location>
</feature>
<feature type="transmembrane region" description="Helical" evidence="6">
    <location>
        <begin position="243"/>
        <end position="260"/>
    </location>
</feature>
<dbReference type="EMBL" id="LSDB01000023">
    <property type="protein sequence ID" value="KXB57982.1"/>
    <property type="molecule type" value="Genomic_DNA"/>
</dbReference>
<evidence type="ECO:0000256" key="3">
    <source>
        <dbReference type="ARBA" id="ARBA00022692"/>
    </source>
</evidence>
<evidence type="ECO:0000313" key="8">
    <source>
        <dbReference type="EMBL" id="KXB57982.1"/>
    </source>
</evidence>
<feature type="transmembrane region" description="Helical" evidence="6">
    <location>
        <begin position="40"/>
        <end position="62"/>
    </location>
</feature>
<feature type="transmembrane region" description="Helical" evidence="6">
    <location>
        <begin position="266"/>
        <end position="285"/>
    </location>
</feature>